<dbReference type="HOGENOM" id="CLU_013296_0_0_1"/>
<evidence type="ECO:0000256" key="2">
    <source>
        <dbReference type="ARBA" id="ARBA00023242"/>
    </source>
</evidence>
<dbReference type="Proteomes" id="UP000007115">
    <property type="component" value="Unassembled WGS sequence"/>
</dbReference>
<evidence type="ECO:0000313" key="5">
    <source>
        <dbReference type="Proteomes" id="UP000007115"/>
    </source>
</evidence>
<feature type="non-terminal residue" evidence="4">
    <location>
        <position position="670"/>
    </location>
</feature>
<reference evidence="4 5" key="1">
    <citation type="journal article" date="2011" name="Genome Biol.">
        <title>Comparative genome sequence analysis underscores mycoparasitism as the ancestral life style of Trichoderma.</title>
        <authorList>
            <person name="Kubicek C.P."/>
            <person name="Herrera-Estrella A."/>
            <person name="Seidl-Seiboth V."/>
            <person name="Martinez D.A."/>
            <person name="Druzhinina I.S."/>
            <person name="Thon M."/>
            <person name="Zeilinger S."/>
            <person name="Casas-Flores S."/>
            <person name="Horwitz B.A."/>
            <person name="Mukherjee P.K."/>
            <person name="Mukherjee M."/>
            <person name="Kredics L."/>
            <person name="Alcaraz L.D."/>
            <person name="Aerts A."/>
            <person name="Antal Z."/>
            <person name="Atanasova L."/>
            <person name="Cervantes-Badillo M.G."/>
            <person name="Challacombe J."/>
            <person name="Chertkov O."/>
            <person name="McCluskey K."/>
            <person name="Coulpier F."/>
            <person name="Deshpande N."/>
            <person name="von Doehren H."/>
            <person name="Ebbole D.J."/>
            <person name="Esquivel-Naranjo E.U."/>
            <person name="Fekete E."/>
            <person name="Flipphi M."/>
            <person name="Glaser F."/>
            <person name="Gomez-Rodriguez E.Y."/>
            <person name="Gruber S."/>
            <person name="Han C."/>
            <person name="Henrissat B."/>
            <person name="Hermosa R."/>
            <person name="Hernandez-Onate M."/>
            <person name="Karaffa L."/>
            <person name="Kosti I."/>
            <person name="Le Crom S."/>
            <person name="Lindquist E."/>
            <person name="Lucas S."/>
            <person name="Luebeck M."/>
            <person name="Luebeck P.S."/>
            <person name="Margeot A."/>
            <person name="Metz B."/>
            <person name="Misra M."/>
            <person name="Nevalainen H."/>
            <person name="Omann M."/>
            <person name="Packer N."/>
            <person name="Perrone G."/>
            <person name="Uresti-Rivera E.E."/>
            <person name="Salamov A."/>
            <person name="Schmoll M."/>
            <person name="Seiboth B."/>
            <person name="Shapiro H."/>
            <person name="Sukno S."/>
            <person name="Tamayo-Ramos J.A."/>
            <person name="Tisch D."/>
            <person name="Wiest A."/>
            <person name="Wilkinson H.H."/>
            <person name="Zhang M."/>
            <person name="Coutinho P.M."/>
            <person name="Kenerley C.M."/>
            <person name="Monte E."/>
            <person name="Baker S.E."/>
            <person name="Grigoriev I.V."/>
        </authorList>
    </citation>
    <scope>NUCLEOTIDE SEQUENCE [LARGE SCALE GENOMIC DNA]</scope>
    <source>
        <strain evidence="5">Gv29-8 / FGSC 10586</strain>
    </source>
</reference>
<keyword evidence="2" id="KW-0539">Nucleus</keyword>
<dbReference type="GeneID" id="25787296"/>
<proteinExistence type="predicted"/>
<protein>
    <recommendedName>
        <fullName evidence="3">Zn(2)-C6 fungal-type domain-containing protein</fullName>
    </recommendedName>
</protein>
<dbReference type="GO" id="GO:0008270">
    <property type="term" value="F:zinc ion binding"/>
    <property type="evidence" value="ECO:0007669"/>
    <property type="project" value="InterPro"/>
</dbReference>
<evidence type="ECO:0000259" key="3">
    <source>
        <dbReference type="PROSITE" id="PS50048"/>
    </source>
</evidence>
<dbReference type="PANTHER" id="PTHR31001">
    <property type="entry name" value="UNCHARACTERIZED TRANSCRIPTIONAL REGULATORY PROTEIN"/>
    <property type="match status" value="1"/>
</dbReference>
<dbReference type="AlphaFoldDB" id="G9MRL9"/>
<comment type="subcellular location">
    <subcellularLocation>
        <location evidence="1">Nucleus</location>
    </subcellularLocation>
</comment>
<dbReference type="PANTHER" id="PTHR31001:SF61">
    <property type="entry name" value="ZN(II)2CYS6 TRANSCRIPTION FACTOR (EUROFUNG)"/>
    <property type="match status" value="1"/>
</dbReference>
<dbReference type="VEuPathDB" id="FungiDB:TRIVIDRAFT_124113"/>
<dbReference type="GO" id="GO:0005634">
    <property type="term" value="C:nucleus"/>
    <property type="evidence" value="ECO:0007669"/>
    <property type="project" value="UniProtKB-SubCell"/>
</dbReference>
<dbReference type="OMA" id="PRMSKRF"/>
<dbReference type="eggNOG" id="ENOG502SM98">
    <property type="taxonomic scope" value="Eukaryota"/>
</dbReference>
<dbReference type="RefSeq" id="XP_013956954.1">
    <property type="nucleotide sequence ID" value="XM_014101479.1"/>
</dbReference>
<dbReference type="PROSITE" id="PS00463">
    <property type="entry name" value="ZN2_CY6_FUNGAL_1"/>
    <property type="match status" value="1"/>
</dbReference>
<dbReference type="PROSITE" id="PS50048">
    <property type="entry name" value="ZN2_CY6_FUNGAL_2"/>
    <property type="match status" value="1"/>
</dbReference>
<feature type="domain" description="Zn(2)-C6 fungal-type" evidence="3">
    <location>
        <begin position="7"/>
        <end position="39"/>
    </location>
</feature>
<dbReference type="InterPro" id="IPR050613">
    <property type="entry name" value="Sec_Metabolite_Reg"/>
</dbReference>
<dbReference type="InParanoid" id="G9MRL9"/>
<dbReference type="STRING" id="413071.G9MRL9"/>
<dbReference type="GO" id="GO:0000981">
    <property type="term" value="F:DNA-binding transcription factor activity, RNA polymerase II-specific"/>
    <property type="evidence" value="ECO:0007669"/>
    <property type="project" value="InterPro"/>
</dbReference>
<dbReference type="SUPFAM" id="SSF57701">
    <property type="entry name" value="Zn2/Cys6 DNA-binding domain"/>
    <property type="match status" value="1"/>
</dbReference>
<dbReference type="EMBL" id="ABDF02000006">
    <property type="protein sequence ID" value="EHK22740.1"/>
    <property type="molecule type" value="Genomic_DNA"/>
</dbReference>
<accession>G9MRL9</accession>
<keyword evidence="5" id="KW-1185">Reference proteome</keyword>
<sequence>MSIRHAACEPCRRAKLACGHERPTCARCRSRDQIDLCLYRARPFRRKSHSDRIRERRQSIHVEALTTPPLDTSPIAEVLGASSVRPRRYPNPGYLGDVSHANIFNQVSSRAPSWVAVSQHDESVQPPIPSPPADTFIDQATFDRANHALSLLDQLQVSGLASLIRFWLKKGVSLALGEPFVETCAEAAVDWRELSTPVGSNAHDVGVGIAQRARVLLENTHRPISVHRHSTASEYLSQMSGRNIRWESLGIFLAAASRAALDTSSFAPLYNSDEGRRGLIKALTYIGDCCLETCLALDCLNDLQLVLQYENLIVHSQVDGDQSYHSWRRMGDVASSLFALGYHEKIDEACSNIPLFVAELRRSCFARIYAADKSLAIFLGRPPRIMKEFCYFQLPTKFASVWEDSDGIGKSRGSPLSSPMITGRERDVEEPNSEQVLNYTSDTFCSALFAVIKEEILQLFRKRQASGETSIINLKDCPLGPFARDFLAGARLEYLHTHFLLGFLSQRKVAEPEEALLRTSTEMLSIVVETIILRDRMANSGTCLIWKVAQYGLPAAGIISLALLNSTAPDSRQFSRSKMIQALSVLVAEITIGAWIQPGEPNFALFSQATRTIQSLLDSLTAIKAPSRASDSQQLLNSDVADNWDPYINSQSWELEMDFWASLAEHPTLV</sequence>
<dbReference type="InterPro" id="IPR036864">
    <property type="entry name" value="Zn2-C6_fun-type_DNA-bd_sf"/>
</dbReference>
<name>G9MRL9_HYPVG</name>
<dbReference type="CDD" id="cd12148">
    <property type="entry name" value="fungal_TF_MHR"/>
    <property type="match status" value="1"/>
</dbReference>
<evidence type="ECO:0000256" key="1">
    <source>
        <dbReference type="ARBA" id="ARBA00004123"/>
    </source>
</evidence>
<gene>
    <name evidence="4" type="ORF">TRIVIDRAFT_124113</name>
</gene>
<organism evidence="4 5">
    <name type="scientific">Hypocrea virens (strain Gv29-8 / FGSC 10586)</name>
    <name type="common">Gliocladium virens</name>
    <name type="synonym">Trichoderma virens</name>
    <dbReference type="NCBI Taxonomy" id="413071"/>
    <lineage>
        <taxon>Eukaryota</taxon>
        <taxon>Fungi</taxon>
        <taxon>Dikarya</taxon>
        <taxon>Ascomycota</taxon>
        <taxon>Pezizomycotina</taxon>
        <taxon>Sordariomycetes</taxon>
        <taxon>Hypocreomycetidae</taxon>
        <taxon>Hypocreales</taxon>
        <taxon>Hypocreaceae</taxon>
        <taxon>Trichoderma</taxon>
    </lineage>
</organism>
<evidence type="ECO:0000313" key="4">
    <source>
        <dbReference type="EMBL" id="EHK22740.1"/>
    </source>
</evidence>
<comment type="caution">
    <text evidence="4">The sequence shown here is derived from an EMBL/GenBank/DDBJ whole genome shotgun (WGS) entry which is preliminary data.</text>
</comment>
<dbReference type="OrthoDB" id="4898680at2759"/>
<dbReference type="InterPro" id="IPR001138">
    <property type="entry name" value="Zn2Cys6_DnaBD"/>
</dbReference>
<dbReference type="CDD" id="cd00067">
    <property type="entry name" value="GAL4"/>
    <property type="match status" value="1"/>
</dbReference>
<dbReference type="Gene3D" id="4.10.240.10">
    <property type="entry name" value="Zn(2)-C6 fungal-type DNA-binding domain"/>
    <property type="match status" value="1"/>
</dbReference>